<proteinExistence type="predicted"/>
<dbReference type="Proteomes" id="UP001163603">
    <property type="component" value="Chromosome 11"/>
</dbReference>
<organism evidence="1 2">
    <name type="scientific">Pistacia integerrima</name>
    <dbReference type="NCBI Taxonomy" id="434235"/>
    <lineage>
        <taxon>Eukaryota</taxon>
        <taxon>Viridiplantae</taxon>
        <taxon>Streptophyta</taxon>
        <taxon>Embryophyta</taxon>
        <taxon>Tracheophyta</taxon>
        <taxon>Spermatophyta</taxon>
        <taxon>Magnoliopsida</taxon>
        <taxon>eudicotyledons</taxon>
        <taxon>Gunneridae</taxon>
        <taxon>Pentapetalae</taxon>
        <taxon>rosids</taxon>
        <taxon>malvids</taxon>
        <taxon>Sapindales</taxon>
        <taxon>Anacardiaceae</taxon>
        <taxon>Pistacia</taxon>
    </lineage>
</organism>
<sequence>MIALVALDKTSQRNLSTQLRPRDSLGYLVDKELFNFLSTDLSKRLLNLTVEVNIRTRFISKIWPTKETRMKVSCNNLNVEFEAAKESVPGTGKLNGGGEQCRVDFF</sequence>
<reference evidence="2" key="1">
    <citation type="journal article" date="2023" name="G3 (Bethesda)">
        <title>Genome assembly and association tests identify interacting loci associated with vigor, precocity, and sex in interspecific pistachio rootstocks.</title>
        <authorList>
            <person name="Palmer W."/>
            <person name="Jacygrad E."/>
            <person name="Sagayaradj S."/>
            <person name="Cavanaugh K."/>
            <person name="Han R."/>
            <person name="Bertier L."/>
            <person name="Beede B."/>
            <person name="Kafkas S."/>
            <person name="Golino D."/>
            <person name="Preece J."/>
            <person name="Michelmore R."/>
        </authorList>
    </citation>
    <scope>NUCLEOTIDE SEQUENCE [LARGE SCALE GENOMIC DNA]</scope>
</reference>
<keyword evidence="2" id="KW-1185">Reference proteome</keyword>
<comment type="caution">
    <text evidence="1">The sequence shown here is derived from an EMBL/GenBank/DDBJ whole genome shotgun (WGS) entry which is preliminary data.</text>
</comment>
<dbReference type="EMBL" id="CM047746">
    <property type="protein sequence ID" value="KAJ0021467.1"/>
    <property type="molecule type" value="Genomic_DNA"/>
</dbReference>
<gene>
    <name evidence="1" type="ORF">Pint_31764</name>
</gene>
<evidence type="ECO:0000313" key="2">
    <source>
        <dbReference type="Proteomes" id="UP001163603"/>
    </source>
</evidence>
<evidence type="ECO:0000313" key="1">
    <source>
        <dbReference type="EMBL" id="KAJ0021467.1"/>
    </source>
</evidence>
<name>A0ACC0XT00_9ROSI</name>
<protein>
    <submittedName>
        <fullName evidence="1">Uncharacterized protein</fullName>
    </submittedName>
</protein>
<accession>A0ACC0XT00</accession>